<evidence type="ECO:0000313" key="3">
    <source>
        <dbReference type="EMBL" id="EAU86297.2"/>
    </source>
</evidence>
<evidence type="ECO:0000313" key="4">
    <source>
        <dbReference type="Proteomes" id="UP000001861"/>
    </source>
</evidence>
<feature type="coiled-coil region" evidence="1">
    <location>
        <begin position="237"/>
        <end position="278"/>
    </location>
</feature>
<reference evidence="3 4" key="1">
    <citation type="journal article" date="2010" name="Proc. Natl. Acad. Sci. U.S.A.">
        <title>Insights into evolution of multicellular fungi from the assembled chromosomes of the mushroom Coprinopsis cinerea (Coprinus cinereus).</title>
        <authorList>
            <person name="Stajich J.E."/>
            <person name="Wilke S.K."/>
            <person name="Ahren D."/>
            <person name="Au C.H."/>
            <person name="Birren B.W."/>
            <person name="Borodovsky M."/>
            <person name="Burns C."/>
            <person name="Canback B."/>
            <person name="Casselton L.A."/>
            <person name="Cheng C.K."/>
            <person name="Deng J."/>
            <person name="Dietrich F.S."/>
            <person name="Fargo D.C."/>
            <person name="Farman M.L."/>
            <person name="Gathman A.C."/>
            <person name="Goldberg J."/>
            <person name="Guigo R."/>
            <person name="Hoegger P.J."/>
            <person name="Hooker J.B."/>
            <person name="Huggins A."/>
            <person name="James T.Y."/>
            <person name="Kamada T."/>
            <person name="Kilaru S."/>
            <person name="Kodira C."/>
            <person name="Kues U."/>
            <person name="Kupfer D."/>
            <person name="Kwan H.S."/>
            <person name="Lomsadze A."/>
            <person name="Li W."/>
            <person name="Lilly W.W."/>
            <person name="Ma L.J."/>
            <person name="Mackey A.J."/>
            <person name="Manning G."/>
            <person name="Martin F."/>
            <person name="Muraguchi H."/>
            <person name="Natvig D.O."/>
            <person name="Palmerini H."/>
            <person name="Ramesh M.A."/>
            <person name="Rehmeyer C.J."/>
            <person name="Roe B.A."/>
            <person name="Shenoy N."/>
            <person name="Stanke M."/>
            <person name="Ter-Hovhannisyan V."/>
            <person name="Tunlid A."/>
            <person name="Velagapudi R."/>
            <person name="Vision T.J."/>
            <person name="Zeng Q."/>
            <person name="Zolan M.E."/>
            <person name="Pukkila P.J."/>
        </authorList>
    </citation>
    <scope>NUCLEOTIDE SEQUENCE [LARGE SCALE GENOMIC DNA]</scope>
    <source>
        <strain evidence="4">Okayama-7 / 130 / ATCC MYA-4618 / FGSC 9003</strain>
    </source>
</reference>
<feature type="compositionally biased region" description="Low complexity" evidence="2">
    <location>
        <begin position="55"/>
        <end position="65"/>
    </location>
</feature>
<dbReference type="Proteomes" id="UP000001861">
    <property type="component" value="Unassembled WGS sequence"/>
</dbReference>
<comment type="caution">
    <text evidence="3">The sequence shown here is derived from an EMBL/GenBank/DDBJ whole genome shotgun (WGS) entry which is preliminary data.</text>
</comment>
<accession>A8NQA4</accession>
<dbReference type="OrthoDB" id="10255964at2759"/>
<dbReference type="KEGG" id="cci:CC1G_08021"/>
<gene>
    <name evidence="3" type="ORF">CC1G_08021</name>
</gene>
<feature type="region of interest" description="Disordered" evidence="2">
    <location>
        <begin position="291"/>
        <end position="373"/>
    </location>
</feature>
<feature type="compositionally biased region" description="Pro residues" evidence="2">
    <location>
        <begin position="357"/>
        <end position="372"/>
    </location>
</feature>
<keyword evidence="1" id="KW-0175">Coiled coil</keyword>
<evidence type="ECO:0000256" key="1">
    <source>
        <dbReference type="SAM" id="Coils"/>
    </source>
</evidence>
<dbReference type="VEuPathDB" id="FungiDB:CC1G_08021"/>
<dbReference type="EMBL" id="AACS02000008">
    <property type="protein sequence ID" value="EAU86297.2"/>
    <property type="molecule type" value="Genomic_DNA"/>
</dbReference>
<dbReference type="GeneID" id="6012044"/>
<dbReference type="HOGENOM" id="CLU_475661_0_0_1"/>
<feature type="region of interest" description="Disordered" evidence="2">
    <location>
        <begin position="385"/>
        <end position="419"/>
    </location>
</feature>
<sequence>MASSSRRVLMLLPTPPTSGGSTPSGRTDRSFPSPATPRTERVFPSPTSPRAERASPTSPLSSSPSHIDGIEHSLSSAANPGAEHGSPRPASPVASSSTPVNTVNLNEYRQDQAIFSRAARFAVNGGEFSAVRGVKIVINQGPRRPRTHDERRRPPSDTPSFSSTTASSESSTTTWQSFSREAVPATEGARRGGSVRRGVPDVPRDYVPPRQDLRTYANPADEADVAAAHEAASNARIALWRAKRQELESLEDRLRRREKELETRAEALDQLEHQLSQQRASELLAQRSLKQEATSSLTRRDLEVEQPNGSSSNADIQGSSQMDTSLVAKEEPRSLQQSNSAMDATIQHPRAGSSTPPKRPLPPIPKPRPPPILVVDYEDFLDDMAQDNGAKASPPYAKDHIQGPSQDADSGSTHISSSKSTMDTVYEAFDDSPPGYSDWPPSESTAPTGSRIPSYHSGLGELTKFWRELESNKFKGSEEGNCTESNIAEISDGLPAFEPLRDDESIPGQCQLPVEVPHQESEWERVVVLSWLIKTLIDNELESHDLVRILCEQVDSNEQTARDAARELKKHLEQSEALEAPLAIHQVLYAIQASWSLAQKRMYWKTHWKNAIFAAAINLATAMFAPLQRVVKERLLHVVGAIIHSSEPEILSNSLLPTLWNRFKPSNMPESGSPLDPEFIGLPPNHIIQVGKAF</sequence>
<feature type="region of interest" description="Disordered" evidence="2">
    <location>
        <begin position="139"/>
        <end position="213"/>
    </location>
</feature>
<feature type="compositionally biased region" description="Polar residues" evidence="2">
    <location>
        <begin position="307"/>
        <end position="324"/>
    </location>
</feature>
<organism evidence="3 4">
    <name type="scientific">Coprinopsis cinerea (strain Okayama-7 / 130 / ATCC MYA-4618 / FGSC 9003)</name>
    <name type="common">Inky cap fungus</name>
    <name type="synonym">Hormographiella aspergillata</name>
    <dbReference type="NCBI Taxonomy" id="240176"/>
    <lineage>
        <taxon>Eukaryota</taxon>
        <taxon>Fungi</taxon>
        <taxon>Dikarya</taxon>
        <taxon>Basidiomycota</taxon>
        <taxon>Agaricomycotina</taxon>
        <taxon>Agaricomycetes</taxon>
        <taxon>Agaricomycetidae</taxon>
        <taxon>Agaricales</taxon>
        <taxon>Agaricineae</taxon>
        <taxon>Psathyrellaceae</taxon>
        <taxon>Coprinopsis</taxon>
    </lineage>
</organism>
<dbReference type="InParanoid" id="A8NQA4"/>
<keyword evidence="4" id="KW-1185">Reference proteome</keyword>
<feature type="region of interest" description="Disordered" evidence="2">
    <location>
        <begin position="434"/>
        <end position="454"/>
    </location>
</feature>
<name>A8NQA4_COPC7</name>
<dbReference type="RefSeq" id="XP_001835512.2">
    <property type="nucleotide sequence ID" value="XM_001835460.2"/>
</dbReference>
<evidence type="ECO:0000256" key="2">
    <source>
        <dbReference type="SAM" id="MobiDB-lite"/>
    </source>
</evidence>
<protein>
    <submittedName>
        <fullName evidence="3">Uncharacterized protein</fullName>
    </submittedName>
</protein>
<feature type="region of interest" description="Disordered" evidence="2">
    <location>
        <begin position="1"/>
        <end position="98"/>
    </location>
</feature>
<feature type="compositionally biased region" description="Low complexity" evidence="2">
    <location>
        <begin position="158"/>
        <end position="179"/>
    </location>
</feature>
<dbReference type="AlphaFoldDB" id="A8NQA4"/>
<feature type="compositionally biased region" description="Low complexity" evidence="2">
    <location>
        <begin position="410"/>
        <end position="419"/>
    </location>
</feature>
<proteinExistence type="predicted"/>